<evidence type="ECO:0000313" key="3">
    <source>
        <dbReference type="EMBL" id="CAG9325875.1"/>
    </source>
</evidence>
<dbReference type="InterPro" id="IPR036249">
    <property type="entry name" value="Thioredoxin-like_sf"/>
</dbReference>
<comment type="caution">
    <text evidence="3">The sequence shown here is derived from an EMBL/GenBank/DDBJ whole genome shotgun (WGS) entry which is preliminary data.</text>
</comment>
<dbReference type="SUPFAM" id="SSF52833">
    <property type="entry name" value="Thioredoxin-like"/>
    <property type="match status" value="1"/>
</dbReference>
<name>A0AAU9JJT2_9CILI</name>
<organism evidence="3 4">
    <name type="scientific">Blepharisma stoltei</name>
    <dbReference type="NCBI Taxonomy" id="1481888"/>
    <lineage>
        <taxon>Eukaryota</taxon>
        <taxon>Sar</taxon>
        <taxon>Alveolata</taxon>
        <taxon>Ciliophora</taxon>
        <taxon>Postciliodesmatophora</taxon>
        <taxon>Heterotrichea</taxon>
        <taxon>Heterotrichida</taxon>
        <taxon>Blepharismidae</taxon>
        <taxon>Blepharisma</taxon>
    </lineage>
</organism>
<dbReference type="Proteomes" id="UP001162131">
    <property type="component" value="Unassembled WGS sequence"/>
</dbReference>
<sequence length="124" mass="14209">MREVFVSSVEDFVAKFEEHKREGPLLALFVGSVDPSTGENWCGDCRNAHPFIHNAYASGGEKTIIISEVGVRDVWKNPENSFRKHQKTRLRCVPTLIRYQNGNEVIRLEEGQLTRQEMVDEVFS</sequence>
<dbReference type="InterPro" id="IPR045108">
    <property type="entry name" value="TXNDC17-like"/>
</dbReference>
<dbReference type="AlphaFoldDB" id="A0AAU9JJT2"/>
<proteinExistence type="inferred from homology"/>
<dbReference type="GO" id="GO:0005829">
    <property type="term" value="C:cytosol"/>
    <property type="evidence" value="ECO:0007669"/>
    <property type="project" value="TreeGrafter"/>
</dbReference>
<evidence type="ECO:0000259" key="2">
    <source>
        <dbReference type="Pfam" id="PF06110"/>
    </source>
</evidence>
<dbReference type="Pfam" id="PF06110">
    <property type="entry name" value="TXD17-like_Trx"/>
    <property type="match status" value="1"/>
</dbReference>
<accession>A0AAU9JJT2</accession>
<dbReference type="PANTHER" id="PTHR12452:SF0">
    <property type="entry name" value="THIOREDOXIN DOMAIN-CONTAINING PROTEIN 17"/>
    <property type="match status" value="1"/>
</dbReference>
<dbReference type="PANTHER" id="PTHR12452">
    <property type="entry name" value="42-9-9 PROTEIN-RELATED"/>
    <property type="match status" value="1"/>
</dbReference>
<dbReference type="Gene3D" id="3.40.30.10">
    <property type="entry name" value="Glutaredoxin"/>
    <property type="match status" value="1"/>
</dbReference>
<gene>
    <name evidence="3" type="ORF">BSTOLATCC_MIC39658</name>
</gene>
<reference evidence="3" key="1">
    <citation type="submission" date="2021-09" db="EMBL/GenBank/DDBJ databases">
        <authorList>
            <consortium name="AG Swart"/>
            <person name="Singh M."/>
            <person name="Singh A."/>
            <person name="Seah K."/>
            <person name="Emmerich C."/>
        </authorList>
    </citation>
    <scope>NUCLEOTIDE SEQUENCE</scope>
    <source>
        <strain evidence="3">ATCC30299</strain>
    </source>
</reference>
<dbReference type="InterPro" id="IPR010357">
    <property type="entry name" value="TXNDC17_dom"/>
</dbReference>
<protein>
    <recommendedName>
        <fullName evidence="2">Thioredoxin domain-containing protein</fullName>
    </recommendedName>
</protein>
<comment type="similarity">
    <text evidence="1">Belongs to the thioredoxin family.</text>
</comment>
<dbReference type="EMBL" id="CAJZBQ010000039">
    <property type="protein sequence ID" value="CAG9325875.1"/>
    <property type="molecule type" value="Genomic_DNA"/>
</dbReference>
<dbReference type="GO" id="GO:0047134">
    <property type="term" value="F:protein-disulfide reductase [NAD(P)H] activity"/>
    <property type="evidence" value="ECO:0007669"/>
    <property type="project" value="InterPro"/>
</dbReference>
<keyword evidence="4" id="KW-1185">Reference proteome</keyword>
<evidence type="ECO:0000313" key="4">
    <source>
        <dbReference type="Proteomes" id="UP001162131"/>
    </source>
</evidence>
<evidence type="ECO:0000256" key="1">
    <source>
        <dbReference type="ARBA" id="ARBA00008987"/>
    </source>
</evidence>
<feature type="domain" description="Thioredoxin" evidence="2">
    <location>
        <begin position="9"/>
        <end position="124"/>
    </location>
</feature>